<accession>A0A9D2LDQ2</accession>
<organism evidence="2 3">
    <name type="scientific">Candidatus Brachybacterium merdavium</name>
    <dbReference type="NCBI Taxonomy" id="2838513"/>
    <lineage>
        <taxon>Bacteria</taxon>
        <taxon>Bacillati</taxon>
        <taxon>Actinomycetota</taxon>
        <taxon>Actinomycetes</taxon>
        <taxon>Micrococcales</taxon>
        <taxon>Dermabacteraceae</taxon>
        <taxon>Brachybacterium</taxon>
    </lineage>
</organism>
<dbReference type="EMBL" id="DWZH01000055">
    <property type="protein sequence ID" value="HJB10420.1"/>
    <property type="molecule type" value="Genomic_DNA"/>
</dbReference>
<dbReference type="SUPFAM" id="SSF56112">
    <property type="entry name" value="Protein kinase-like (PK-like)"/>
    <property type="match status" value="1"/>
</dbReference>
<evidence type="ECO:0000256" key="1">
    <source>
        <dbReference type="SAM" id="MobiDB-lite"/>
    </source>
</evidence>
<evidence type="ECO:0000313" key="3">
    <source>
        <dbReference type="Proteomes" id="UP000823823"/>
    </source>
</evidence>
<feature type="region of interest" description="Disordered" evidence="1">
    <location>
        <begin position="168"/>
        <end position="196"/>
    </location>
</feature>
<dbReference type="AlphaFoldDB" id="A0A9D2LDQ2"/>
<dbReference type="InterPro" id="IPR006748">
    <property type="entry name" value="NH2Glyco/OHUrea_AB-resist_kin"/>
</dbReference>
<dbReference type="Gene3D" id="3.90.1200.10">
    <property type="match status" value="1"/>
</dbReference>
<feature type="compositionally biased region" description="Low complexity" evidence="1">
    <location>
        <begin position="182"/>
        <end position="191"/>
    </location>
</feature>
<dbReference type="GO" id="GO:0016773">
    <property type="term" value="F:phosphotransferase activity, alcohol group as acceptor"/>
    <property type="evidence" value="ECO:0007669"/>
    <property type="project" value="InterPro"/>
</dbReference>
<protein>
    <submittedName>
        <fullName evidence="2">Aminoglycoside phosphotransferase family protein</fullName>
    </submittedName>
</protein>
<dbReference type="InterPro" id="IPR011009">
    <property type="entry name" value="Kinase-like_dom_sf"/>
</dbReference>
<dbReference type="Proteomes" id="UP000823823">
    <property type="component" value="Unassembled WGS sequence"/>
</dbReference>
<reference evidence="2" key="1">
    <citation type="journal article" date="2021" name="PeerJ">
        <title>Extensive microbial diversity within the chicken gut microbiome revealed by metagenomics and culture.</title>
        <authorList>
            <person name="Gilroy R."/>
            <person name="Ravi A."/>
            <person name="Getino M."/>
            <person name="Pursley I."/>
            <person name="Horton D.L."/>
            <person name="Alikhan N.F."/>
            <person name="Baker D."/>
            <person name="Gharbi K."/>
            <person name="Hall N."/>
            <person name="Watson M."/>
            <person name="Adriaenssens E.M."/>
            <person name="Foster-Nyarko E."/>
            <person name="Jarju S."/>
            <person name="Secka A."/>
            <person name="Antonio M."/>
            <person name="Oren A."/>
            <person name="Chaudhuri R.R."/>
            <person name="La Ragione R."/>
            <person name="Hildebrand F."/>
            <person name="Pallen M.J."/>
        </authorList>
    </citation>
    <scope>NUCLEOTIDE SEQUENCE</scope>
    <source>
        <strain evidence="2">ChiHjej13B12-24818</strain>
    </source>
</reference>
<proteinExistence type="predicted"/>
<dbReference type="Pfam" id="PF04655">
    <property type="entry name" value="APH_6_hur"/>
    <property type="match status" value="1"/>
</dbReference>
<evidence type="ECO:0000313" key="2">
    <source>
        <dbReference type="EMBL" id="HJB10420.1"/>
    </source>
</evidence>
<dbReference type="GO" id="GO:0019748">
    <property type="term" value="P:secondary metabolic process"/>
    <property type="evidence" value="ECO:0007669"/>
    <property type="project" value="InterPro"/>
</dbReference>
<gene>
    <name evidence="2" type="ORF">H9786_07795</name>
</gene>
<sequence>MMLTTTDVVRLAHSRPWASKPWSAELLEVFPDRLERAVDRWRLSIERAHLEGAGLPVLEVRARLGSAEVPAVVKFDGAGSDLQQQLRVLLAADGTGYVRVLEHDAELGVVLLERLGPTLSRELRDPVSQGDVIAGLLEQAWQLPLQVGLPFAPDEKAVSLLAAIEEAPEAPVNPPGDGQPGGRASSRAGAAEPVRRRAVEHARDLARELAASPSSTQVVAHGDPHPCNVLRRGAKFTFIDPDGFRCEPEYDAAVALRDHQLVIDQLEQNQGAGAGRRWHRELVRRLALRLELDVDRVAAWAFVERVTTGLHLSALGYLDEGESWLATADTLVG</sequence>
<comment type="caution">
    <text evidence="2">The sequence shown here is derived from an EMBL/GenBank/DDBJ whole genome shotgun (WGS) entry which is preliminary data.</text>
</comment>
<reference evidence="2" key="2">
    <citation type="submission" date="2021-04" db="EMBL/GenBank/DDBJ databases">
        <authorList>
            <person name="Gilroy R."/>
        </authorList>
    </citation>
    <scope>NUCLEOTIDE SEQUENCE</scope>
    <source>
        <strain evidence="2">ChiHjej13B12-24818</strain>
    </source>
</reference>
<name>A0A9D2LDQ2_9MICO</name>